<reference evidence="3 4" key="1">
    <citation type="submission" date="2020-08" db="EMBL/GenBank/DDBJ databases">
        <title>Genome sequence of Thermomonas carbonis KCTC 42013T.</title>
        <authorList>
            <person name="Hyun D.-W."/>
            <person name="Bae J.-W."/>
        </authorList>
    </citation>
    <scope>NUCLEOTIDE SEQUENCE [LARGE SCALE GENOMIC DNA]</scope>
    <source>
        <strain evidence="3 4">KCTC 42013</strain>
    </source>
</reference>
<feature type="chain" id="PRO_5028934401" evidence="2">
    <location>
        <begin position="22"/>
        <end position="230"/>
    </location>
</feature>
<dbReference type="RefSeq" id="WP_187553674.1">
    <property type="nucleotide sequence ID" value="NZ_BMZL01000002.1"/>
</dbReference>
<gene>
    <name evidence="3" type="ORF">H9L16_06230</name>
</gene>
<evidence type="ECO:0000313" key="3">
    <source>
        <dbReference type="EMBL" id="QNN71159.1"/>
    </source>
</evidence>
<feature type="compositionally biased region" description="Basic and acidic residues" evidence="1">
    <location>
        <begin position="59"/>
        <end position="68"/>
    </location>
</feature>
<feature type="region of interest" description="Disordered" evidence="1">
    <location>
        <begin position="39"/>
        <end position="83"/>
    </location>
</feature>
<dbReference type="AlphaFoldDB" id="A0A7G9STI4"/>
<evidence type="ECO:0000256" key="1">
    <source>
        <dbReference type="SAM" id="MobiDB-lite"/>
    </source>
</evidence>
<accession>A0A7G9STI4</accession>
<sequence length="230" mass="25117">MRIAALLLTSLLLPFTGTAFAQAKPASGTVTVYRCTDAGGKQSLRDTPCPKGQQQQAREMLRPQDAPKPKPAPVPAPVPGPVAPTPPVRTVYLAPPRPMYECTTPDGDRYTSEDGAGNPRWVPLWTLGYRAVGRPTRSSGSGIAQPPLQQPNGSMRPPHGGIHRPVIGGGGTWIRDQCAMLPPRETCARLRDRRDAIRTRFFNAQEKERDSLRIEERGINARLHDDCGSR</sequence>
<organism evidence="3 4">
    <name type="scientific">Thermomonas carbonis</name>
    <dbReference type="NCBI Taxonomy" id="1463158"/>
    <lineage>
        <taxon>Bacteria</taxon>
        <taxon>Pseudomonadati</taxon>
        <taxon>Pseudomonadota</taxon>
        <taxon>Gammaproteobacteria</taxon>
        <taxon>Lysobacterales</taxon>
        <taxon>Lysobacteraceae</taxon>
        <taxon>Thermomonas</taxon>
    </lineage>
</organism>
<name>A0A7G9STI4_9GAMM</name>
<proteinExistence type="predicted"/>
<protein>
    <submittedName>
        <fullName evidence="3">DUF4124 domain-containing protein</fullName>
    </submittedName>
</protein>
<feature type="region of interest" description="Disordered" evidence="1">
    <location>
        <begin position="136"/>
        <end position="161"/>
    </location>
</feature>
<dbReference type="Proteomes" id="UP000515804">
    <property type="component" value="Chromosome"/>
</dbReference>
<keyword evidence="2" id="KW-0732">Signal</keyword>
<evidence type="ECO:0000313" key="4">
    <source>
        <dbReference type="Proteomes" id="UP000515804"/>
    </source>
</evidence>
<keyword evidence="4" id="KW-1185">Reference proteome</keyword>
<feature type="signal peptide" evidence="2">
    <location>
        <begin position="1"/>
        <end position="21"/>
    </location>
</feature>
<dbReference type="EMBL" id="CP060719">
    <property type="protein sequence ID" value="QNN71159.1"/>
    <property type="molecule type" value="Genomic_DNA"/>
</dbReference>
<evidence type="ECO:0000256" key="2">
    <source>
        <dbReference type="SAM" id="SignalP"/>
    </source>
</evidence>
<feature type="compositionally biased region" description="Pro residues" evidence="1">
    <location>
        <begin position="69"/>
        <end position="83"/>
    </location>
</feature>
<dbReference type="KEGG" id="tcn:H9L16_06230"/>